<evidence type="ECO:0000313" key="7">
    <source>
        <dbReference type="EMBL" id="MPM54118.1"/>
    </source>
</evidence>
<dbReference type="GO" id="GO:0008273">
    <property type="term" value="F:calcium, potassium:sodium antiporter activity"/>
    <property type="evidence" value="ECO:0007669"/>
    <property type="project" value="TreeGrafter"/>
</dbReference>
<evidence type="ECO:0000256" key="1">
    <source>
        <dbReference type="ARBA" id="ARBA00004141"/>
    </source>
</evidence>
<evidence type="ECO:0000259" key="6">
    <source>
        <dbReference type="Pfam" id="PF01699"/>
    </source>
</evidence>
<protein>
    <recommendedName>
        <fullName evidence="6">Sodium/calcium exchanger membrane region domain-containing protein</fullName>
    </recommendedName>
</protein>
<accession>A0A645AMY3</accession>
<evidence type="ECO:0000256" key="5">
    <source>
        <dbReference type="SAM" id="Phobius"/>
    </source>
</evidence>
<feature type="transmembrane region" description="Helical" evidence="5">
    <location>
        <begin position="21"/>
        <end position="44"/>
    </location>
</feature>
<keyword evidence="3 5" id="KW-1133">Transmembrane helix</keyword>
<comment type="subcellular location">
    <subcellularLocation>
        <location evidence="1">Membrane</location>
        <topology evidence="1">Multi-pass membrane protein</topology>
    </subcellularLocation>
</comment>
<evidence type="ECO:0000256" key="2">
    <source>
        <dbReference type="ARBA" id="ARBA00022692"/>
    </source>
</evidence>
<name>A0A645AMY3_9ZZZZ</name>
<dbReference type="EMBL" id="VSSQ01014657">
    <property type="protein sequence ID" value="MPM54118.1"/>
    <property type="molecule type" value="Genomic_DNA"/>
</dbReference>
<proteinExistence type="predicted"/>
<dbReference type="AlphaFoldDB" id="A0A645AMY3"/>
<reference evidence="7" key="1">
    <citation type="submission" date="2019-08" db="EMBL/GenBank/DDBJ databases">
        <authorList>
            <person name="Kucharzyk K."/>
            <person name="Murdoch R.W."/>
            <person name="Higgins S."/>
            <person name="Loffler F."/>
        </authorList>
    </citation>
    <scope>NUCLEOTIDE SEQUENCE</scope>
</reference>
<dbReference type="GO" id="GO:0005262">
    <property type="term" value="F:calcium channel activity"/>
    <property type="evidence" value="ECO:0007669"/>
    <property type="project" value="TreeGrafter"/>
</dbReference>
<keyword evidence="2 5" id="KW-0812">Transmembrane</keyword>
<dbReference type="PANTHER" id="PTHR10846">
    <property type="entry name" value="SODIUM/POTASSIUM/CALCIUM EXCHANGER"/>
    <property type="match status" value="1"/>
</dbReference>
<sequence>MKKLPAETDTSAAKVFTTAKTWIFIVGGLALLISGGRLVVSNAVEIATRLGVSQKVIGLTIVAAGTSLPELVTSVTAALKKNSDIAVGNIIGSNIFNICLILGTSAMISPVQYDPAFNTDTVLLIFGTLLLFVAMFSGRRKKLDRWEGFVLLSCYSGYTIYLLT</sequence>
<dbReference type="Gene3D" id="1.20.1420.30">
    <property type="entry name" value="NCX, central ion-binding region"/>
    <property type="match status" value="1"/>
</dbReference>
<evidence type="ECO:0000256" key="4">
    <source>
        <dbReference type="ARBA" id="ARBA00023136"/>
    </source>
</evidence>
<keyword evidence="4 5" id="KW-0472">Membrane</keyword>
<organism evidence="7">
    <name type="scientific">bioreactor metagenome</name>
    <dbReference type="NCBI Taxonomy" id="1076179"/>
    <lineage>
        <taxon>unclassified sequences</taxon>
        <taxon>metagenomes</taxon>
        <taxon>ecological metagenomes</taxon>
    </lineage>
</organism>
<comment type="caution">
    <text evidence="7">The sequence shown here is derived from an EMBL/GenBank/DDBJ whole genome shotgun (WGS) entry which is preliminary data.</text>
</comment>
<dbReference type="InterPro" id="IPR004481">
    <property type="entry name" value="K/Na/Ca-exchanger"/>
</dbReference>
<dbReference type="Pfam" id="PF01699">
    <property type="entry name" value="Na_Ca_ex"/>
    <property type="match status" value="1"/>
</dbReference>
<dbReference type="GO" id="GO:0006874">
    <property type="term" value="P:intracellular calcium ion homeostasis"/>
    <property type="evidence" value="ECO:0007669"/>
    <property type="project" value="TreeGrafter"/>
</dbReference>
<dbReference type="GO" id="GO:0005886">
    <property type="term" value="C:plasma membrane"/>
    <property type="evidence" value="ECO:0007669"/>
    <property type="project" value="TreeGrafter"/>
</dbReference>
<feature type="transmembrane region" description="Helical" evidence="5">
    <location>
        <begin position="86"/>
        <end position="109"/>
    </location>
</feature>
<gene>
    <name evidence="7" type="ORF">SDC9_100891</name>
</gene>
<evidence type="ECO:0000256" key="3">
    <source>
        <dbReference type="ARBA" id="ARBA00022989"/>
    </source>
</evidence>
<dbReference type="InterPro" id="IPR044880">
    <property type="entry name" value="NCX_ion-bd_dom_sf"/>
</dbReference>
<dbReference type="InterPro" id="IPR004837">
    <property type="entry name" value="NaCa_Exmemb"/>
</dbReference>
<feature type="transmembrane region" description="Helical" evidence="5">
    <location>
        <begin position="56"/>
        <end position="79"/>
    </location>
</feature>
<dbReference type="PANTHER" id="PTHR10846:SF8">
    <property type="entry name" value="INNER MEMBRANE PROTEIN YRBG"/>
    <property type="match status" value="1"/>
</dbReference>
<feature type="domain" description="Sodium/calcium exchanger membrane region" evidence="6">
    <location>
        <begin position="21"/>
        <end position="163"/>
    </location>
</feature>
<feature type="transmembrane region" description="Helical" evidence="5">
    <location>
        <begin position="121"/>
        <end position="138"/>
    </location>
</feature>